<name>A0A2H3DXA9_ARMGA</name>
<dbReference type="EMBL" id="KZ293651">
    <property type="protein sequence ID" value="PBK96072.1"/>
    <property type="molecule type" value="Genomic_DNA"/>
</dbReference>
<gene>
    <name evidence="1" type="ORF">ARMGADRAFT_1028290</name>
</gene>
<evidence type="ECO:0000313" key="2">
    <source>
        <dbReference type="Proteomes" id="UP000217790"/>
    </source>
</evidence>
<dbReference type="Proteomes" id="UP000217790">
    <property type="component" value="Unassembled WGS sequence"/>
</dbReference>
<protein>
    <submittedName>
        <fullName evidence="1">Uncharacterized protein</fullName>
    </submittedName>
</protein>
<accession>A0A2H3DXA9</accession>
<keyword evidence="2" id="KW-1185">Reference proteome</keyword>
<evidence type="ECO:0000313" key="1">
    <source>
        <dbReference type="EMBL" id="PBK96072.1"/>
    </source>
</evidence>
<proteinExistence type="predicted"/>
<dbReference type="AlphaFoldDB" id="A0A2H3DXA9"/>
<organism evidence="1 2">
    <name type="scientific">Armillaria gallica</name>
    <name type="common">Bulbous honey fungus</name>
    <name type="synonym">Armillaria bulbosa</name>
    <dbReference type="NCBI Taxonomy" id="47427"/>
    <lineage>
        <taxon>Eukaryota</taxon>
        <taxon>Fungi</taxon>
        <taxon>Dikarya</taxon>
        <taxon>Basidiomycota</taxon>
        <taxon>Agaricomycotina</taxon>
        <taxon>Agaricomycetes</taxon>
        <taxon>Agaricomycetidae</taxon>
        <taxon>Agaricales</taxon>
        <taxon>Marasmiineae</taxon>
        <taxon>Physalacriaceae</taxon>
        <taxon>Armillaria</taxon>
    </lineage>
</organism>
<sequence length="230" mass="25313">MNLADNDTVGGRTQDPNLVLARRLSHRKLAPQVGVKTSTPAILVIPAWDFCAAVFQAAEELTTIFKEVNYTLGSVRTRKSSSGLGKYQLPNPTPRHILIHLDADQAHLLAQPVNPSHMIILSPANLCTLFQLGMCTMSESREPIASQHKSDRFSGVSHRLGEYVEDGANVTLYDMVHGSVSWKKGEDACAGSQKDLLGKGDFLNSKNDPKISTQMAVLWVKEHVFLEEFC</sequence>
<reference evidence="2" key="1">
    <citation type="journal article" date="2017" name="Nat. Ecol. Evol.">
        <title>Genome expansion and lineage-specific genetic innovations in the forest pathogenic fungi Armillaria.</title>
        <authorList>
            <person name="Sipos G."/>
            <person name="Prasanna A.N."/>
            <person name="Walter M.C."/>
            <person name="O'Connor E."/>
            <person name="Balint B."/>
            <person name="Krizsan K."/>
            <person name="Kiss B."/>
            <person name="Hess J."/>
            <person name="Varga T."/>
            <person name="Slot J."/>
            <person name="Riley R."/>
            <person name="Boka B."/>
            <person name="Rigling D."/>
            <person name="Barry K."/>
            <person name="Lee J."/>
            <person name="Mihaltcheva S."/>
            <person name="LaButti K."/>
            <person name="Lipzen A."/>
            <person name="Waldron R."/>
            <person name="Moloney N.M."/>
            <person name="Sperisen C."/>
            <person name="Kredics L."/>
            <person name="Vagvoelgyi C."/>
            <person name="Patrignani A."/>
            <person name="Fitzpatrick D."/>
            <person name="Nagy I."/>
            <person name="Doyle S."/>
            <person name="Anderson J.B."/>
            <person name="Grigoriev I.V."/>
            <person name="Gueldener U."/>
            <person name="Muensterkoetter M."/>
            <person name="Nagy L.G."/>
        </authorList>
    </citation>
    <scope>NUCLEOTIDE SEQUENCE [LARGE SCALE GENOMIC DNA]</scope>
    <source>
        <strain evidence="2">Ar21-2</strain>
    </source>
</reference>
<dbReference type="InParanoid" id="A0A2H3DXA9"/>